<gene>
    <name evidence="1" type="ordered locus">Desku_0439</name>
</gene>
<protein>
    <submittedName>
        <fullName evidence="1">Uncharacterized protein</fullName>
    </submittedName>
</protein>
<proteinExistence type="predicted"/>
<organism evidence="1 2">
    <name type="scientific">Desulfofundulus kuznetsovii (strain DSM 6115 / VKM B-1805 / 17)</name>
    <name type="common">Desulfotomaculum kuznetsovii</name>
    <dbReference type="NCBI Taxonomy" id="760568"/>
    <lineage>
        <taxon>Bacteria</taxon>
        <taxon>Bacillati</taxon>
        <taxon>Bacillota</taxon>
        <taxon>Clostridia</taxon>
        <taxon>Eubacteriales</taxon>
        <taxon>Peptococcaceae</taxon>
        <taxon>Desulfofundulus</taxon>
    </lineage>
</organism>
<sequence length="44" mass="4705">MGSSKQQRYLQRAAGRCEAVNRVAELAPELPGGKLKYSGPACGR</sequence>
<accession>A0AAU8PWH3</accession>
<dbReference type="EMBL" id="CP002770">
    <property type="protein sequence ID" value="AEG14063.1"/>
    <property type="molecule type" value="Genomic_DNA"/>
</dbReference>
<keyword evidence="2" id="KW-1185">Reference proteome</keyword>
<dbReference type="Proteomes" id="UP000009229">
    <property type="component" value="Chromosome"/>
</dbReference>
<dbReference type="AlphaFoldDB" id="A0AAU8PWH3"/>
<reference evidence="2" key="1">
    <citation type="submission" date="2011-05" db="EMBL/GenBank/DDBJ databases">
        <title>Complete sequence of Desulfotomaculum kuznetsovii DSM 6115.</title>
        <authorList>
            <person name="Lucas S."/>
            <person name="Han J."/>
            <person name="Lapidus A."/>
            <person name="Cheng J.-F."/>
            <person name="Goodwin L."/>
            <person name="Pitluck S."/>
            <person name="Peters L."/>
            <person name="Mikhailova N."/>
            <person name="Lu M."/>
            <person name="Saunders E."/>
            <person name="Han C."/>
            <person name="Tapia R."/>
            <person name="Land M."/>
            <person name="Hauser L."/>
            <person name="Kyrpides N."/>
            <person name="Ivanova N."/>
            <person name="Pagani I."/>
            <person name="Nazina T."/>
            <person name="Ivanova A."/>
            <person name="Parshina S."/>
            <person name="Kuever J."/>
            <person name="Muyzer G."/>
            <person name="Plugge C."/>
            <person name="Stams A."/>
            <person name="Woyke T."/>
        </authorList>
    </citation>
    <scope>NUCLEOTIDE SEQUENCE [LARGE SCALE GENOMIC DNA]</scope>
    <source>
        <strain evidence="2">DSM 6115 / VKM B-1805 / 17</strain>
    </source>
</reference>
<name>A0AAU8PWH3_DESK7</name>
<evidence type="ECO:0000313" key="1">
    <source>
        <dbReference type="EMBL" id="AEG14063.1"/>
    </source>
</evidence>
<evidence type="ECO:0000313" key="2">
    <source>
        <dbReference type="Proteomes" id="UP000009229"/>
    </source>
</evidence>
<dbReference type="KEGG" id="dku:Desku_0439"/>